<accession>A0A2K9NSR9</accession>
<proteinExistence type="inferred from homology"/>
<dbReference type="InterPro" id="IPR018201">
    <property type="entry name" value="Ketoacyl_synth_AS"/>
</dbReference>
<dbReference type="CDD" id="cd00834">
    <property type="entry name" value="KAS_I_II"/>
    <property type="match status" value="1"/>
</dbReference>
<dbReference type="InterPro" id="IPR014031">
    <property type="entry name" value="Ketoacyl_synth_C"/>
</dbReference>
<name>A0A2K9NSR9_BACTC</name>
<dbReference type="Pfam" id="PF00109">
    <property type="entry name" value="ketoacyl-synt"/>
    <property type="match status" value="1"/>
</dbReference>
<keyword evidence="2 3" id="KW-0808">Transferase</keyword>
<dbReference type="KEGG" id="bsto:C0V70_08435"/>
<dbReference type="PANTHER" id="PTHR11712:SF336">
    <property type="entry name" value="3-OXOACYL-[ACYL-CARRIER-PROTEIN] SYNTHASE, MITOCHONDRIAL"/>
    <property type="match status" value="1"/>
</dbReference>
<evidence type="ECO:0000313" key="5">
    <source>
        <dbReference type="Proteomes" id="UP000235584"/>
    </source>
</evidence>
<keyword evidence="5" id="KW-1185">Reference proteome</keyword>
<comment type="similarity">
    <text evidence="1 3">Belongs to the thiolase-like superfamily. Beta-ketoacyl-ACP synthases family.</text>
</comment>
<organism evidence="4 5">
    <name type="scientific">Bacteriovorax stolpii</name>
    <name type="common">Bdellovibrio stolpii</name>
    <dbReference type="NCBI Taxonomy" id="960"/>
    <lineage>
        <taxon>Bacteria</taxon>
        <taxon>Pseudomonadati</taxon>
        <taxon>Bdellovibrionota</taxon>
        <taxon>Bacteriovoracia</taxon>
        <taxon>Bacteriovoracales</taxon>
        <taxon>Bacteriovoracaceae</taxon>
        <taxon>Bacteriovorax</taxon>
    </lineage>
</organism>
<dbReference type="Proteomes" id="UP000235584">
    <property type="component" value="Chromosome"/>
</dbReference>
<evidence type="ECO:0000256" key="2">
    <source>
        <dbReference type="ARBA" id="ARBA00022679"/>
    </source>
</evidence>
<evidence type="ECO:0000256" key="3">
    <source>
        <dbReference type="RuleBase" id="RU003694"/>
    </source>
</evidence>
<dbReference type="InterPro" id="IPR000794">
    <property type="entry name" value="Beta-ketoacyl_synthase"/>
</dbReference>
<evidence type="ECO:0000313" key="4">
    <source>
        <dbReference type="EMBL" id="AUN98135.1"/>
    </source>
</evidence>
<dbReference type="GO" id="GO:0004315">
    <property type="term" value="F:3-oxoacyl-[acyl-carrier-protein] synthase activity"/>
    <property type="evidence" value="ECO:0007669"/>
    <property type="project" value="InterPro"/>
</dbReference>
<evidence type="ECO:0000256" key="1">
    <source>
        <dbReference type="ARBA" id="ARBA00008467"/>
    </source>
</evidence>
<dbReference type="SMART" id="SM00825">
    <property type="entry name" value="PKS_KS"/>
    <property type="match status" value="1"/>
</dbReference>
<dbReference type="PANTHER" id="PTHR11712">
    <property type="entry name" value="POLYKETIDE SYNTHASE-RELATED"/>
    <property type="match status" value="1"/>
</dbReference>
<dbReference type="PROSITE" id="PS52004">
    <property type="entry name" value="KS3_2"/>
    <property type="match status" value="1"/>
</dbReference>
<dbReference type="InterPro" id="IPR014030">
    <property type="entry name" value="Ketoacyl_synth_N"/>
</dbReference>
<dbReference type="GO" id="GO:0006633">
    <property type="term" value="P:fatty acid biosynthetic process"/>
    <property type="evidence" value="ECO:0007669"/>
    <property type="project" value="InterPro"/>
</dbReference>
<dbReference type="SUPFAM" id="SSF53901">
    <property type="entry name" value="Thiolase-like"/>
    <property type="match status" value="2"/>
</dbReference>
<dbReference type="EMBL" id="CP025704">
    <property type="protein sequence ID" value="AUN98135.1"/>
    <property type="molecule type" value="Genomic_DNA"/>
</dbReference>
<dbReference type="Pfam" id="PF02801">
    <property type="entry name" value="Ketoacyl-synt_C"/>
    <property type="match status" value="1"/>
</dbReference>
<dbReference type="PROSITE" id="PS00606">
    <property type="entry name" value="KS3_1"/>
    <property type="match status" value="1"/>
</dbReference>
<dbReference type="AlphaFoldDB" id="A0A2K9NSR9"/>
<dbReference type="InterPro" id="IPR016039">
    <property type="entry name" value="Thiolase-like"/>
</dbReference>
<reference evidence="4 5" key="1">
    <citation type="submission" date="2018-01" db="EMBL/GenBank/DDBJ databases">
        <title>Complete genome sequence of Bacteriovorax stolpii DSM12778.</title>
        <authorList>
            <person name="Tang B."/>
            <person name="Chang J."/>
        </authorList>
    </citation>
    <scope>NUCLEOTIDE SEQUENCE [LARGE SCALE GENOMIC DNA]</scope>
    <source>
        <strain evidence="4 5">DSM 12778</strain>
    </source>
</reference>
<dbReference type="GO" id="GO:0005829">
    <property type="term" value="C:cytosol"/>
    <property type="evidence" value="ECO:0007669"/>
    <property type="project" value="TreeGrafter"/>
</dbReference>
<protein>
    <submittedName>
        <fullName evidence="4">Beta-ketoacyl synthase</fullName>
    </submittedName>
</protein>
<dbReference type="RefSeq" id="WP_102243426.1">
    <property type="nucleotide sequence ID" value="NZ_CP025704.1"/>
</dbReference>
<gene>
    <name evidence="4" type="ORF">C0V70_08435</name>
</gene>
<sequence>MKNDNQRIVITGIGLTSPLGNNLAELREGLLTGKSGIVHTEIRHMGVVAAGLCKFDETKHQPKKMRKRGTRAGAISIYCTKEALIDSKIDFDGVDKNRVGVYLGITEHGNVETENEIHDLYNTHNKDVSFWSHHHNPRTVANNPAGEVTLNMGITGPHYTIGAACAAGNLGIIQGAQQLLLDEVDLAFAGGVSESTETFGIFAAFKAQGALGHHEDPPLATRPLDKDRNGIVVSEGGAVYVLERLSDAKKRGAHIYAEIVGYHSNSDATDFVLPNTERQIECMQFAMKKAGLEASDIDIVSMHATGTNQGDIQECQAVAQVFGNSKNTYVNATKGFIGHAMGAAGALELAGNIPSFTDGYVHPCKKIENLDPECAIPNLVNGEKVAHDSKYILNNSFGMLGINSSLIVKKFAQ</sequence>
<dbReference type="Gene3D" id="3.40.47.10">
    <property type="match status" value="2"/>
</dbReference>
<dbReference type="InterPro" id="IPR020841">
    <property type="entry name" value="PKS_Beta-ketoAc_synthase_dom"/>
</dbReference>